<evidence type="ECO:0000259" key="7">
    <source>
        <dbReference type="PROSITE" id="PS51746"/>
    </source>
</evidence>
<feature type="compositionally biased region" description="Polar residues" evidence="6">
    <location>
        <begin position="240"/>
        <end position="251"/>
    </location>
</feature>
<keyword evidence="2" id="KW-0378">Hydrolase</keyword>
<proteinExistence type="predicted"/>
<dbReference type="Gene3D" id="3.60.40.10">
    <property type="entry name" value="PPM-type phosphatase domain"/>
    <property type="match status" value="1"/>
</dbReference>
<dbReference type="CDD" id="cd00143">
    <property type="entry name" value="PP2Cc"/>
    <property type="match status" value="1"/>
</dbReference>
<name>A0A811NYB1_9POAL</name>
<protein>
    <recommendedName>
        <fullName evidence="1">protein-serine/threonine phosphatase</fullName>
        <ecNumber evidence="1">3.1.3.16</ecNumber>
    </recommendedName>
</protein>
<feature type="compositionally biased region" description="Basic and acidic residues" evidence="6">
    <location>
        <begin position="212"/>
        <end position="226"/>
    </location>
</feature>
<gene>
    <name evidence="8" type="ORF">NCGR_LOCUS22713</name>
</gene>
<comment type="caution">
    <text evidence="8">The sequence shown here is derived from an EMBL/GenBank/DDBJ whole genome shotgun (WGS) entry which is preliminary data.</text>
</comment>
<feature type="compositionally biased region" description="Polar residues" evidence="6">
    <location>
        <begin position="1"/>
        <end position="10"/>
    </location>
</feature>
<dbReference type="PANTHER" id="PTHR47992">
    <property type="entry name" value="PROTEIN PHOSPHATASE"/>
    <property type="match status" value="1"/>
</dbReference>
<dbReference type="SMART" id="SM00332">
    <property type="entry name" value="PP2Cc"/>
    <property type="match status" value="1"/>
</dbReference>
<dbReference type="AlphaFoldDB" id="A0A811NYB1"/>
<dbReference type="EMBL" id="CAJGYO010000005">
    <property type="protein sequence ID" value="CAD6233257.1"/>
    <property type="molecule type" value="Genomic_DNA"/>
</dbReference>
<evidence type="ECO:0000313" key="9">
    <source>
        <dbReference type="Proteomes" id="UP000604825"/>
    </source>
</evidence>
<feature type="region of interest" description="Disordered" evidence="6">
    <location>
        <begin position="211"/>
        <end position="257"/>
    </location>
</feature>
<evidence type="ECO:0000256" key="1">
    <source>
        <dbReference type="ARBA" id="ARBA00013081"/>
    </source>
</evidence>
<dbReference type="InterPro" id="IPR015655">
    <property type="entry name" value="PP2C"/>
</dbReference>
<dbReference type="EC" id="3.1.3.16" evidence="1"/>
<accession>A0A811NYB1</accession>
<evidence type="ECO:0000256" key="2">
    <source>
        <dbReference type="ARBA" id="ARBA00022801"/>
    </source>
</evidence>
<dbReference type="InterPro" id="IPR036457">
    <property type="entry name" value="PPM-type-like_dom_sf"/>
</dbReference>
<feature type="region of interest" description="Disordered" evidence="6">
    <location>
        <begin position="1"/>
        <end position="30"/>
    </location>
</feature>
<evidence type="ECO:0000256" key="4">
    <source>
        <dbReference type="ARBA" id="ARBA00047761"/>
    </source>
</evidence>
<dbReference type="Pfam" id="PF00481">
    <property type="entry name" value="PP2C"/>
    <property type="match status" value="2"/>
</dbReference>
<sequence length="419" mass="46026">MHDPYQTQKQQRGHMEGDEDRVKQSQANQDKLRCGARGLMDCRAKDKVDMPEHHEEISKHVNVSKIHWRNLCRMIPVQDDIRGVTSSQIFLVVLTMPRELLSRFLLTNTSEKISQCPIVIVVYLELCSDSPRFLDGTSRHDVVGWWATTLREAFRAFHEEFAVCSQGEHGVDAPAATAIVALVHERYLVIGNCGASKAVLSRDGELVELSSDSEHMANRRRDENKSVDNAGGVRVAEATSKLTTAPRTTTGSSVSSVPAPAAAADVVDVVAVEWEACDEFLILGSAALWDTVTPRAACAHVRRRLGRTSRVTMPWETRITDAEGSPTLLAEELAKKAVHAGSWDNVSVGLVVFRDFWAAGCTQSGSNPQASLNDEGPSAIQDPVAETATEETAGASQEKVRRSTRQTRPCGRYVGPEWQ</sequence>
<dbReference type="InterPro" id="IPR001932">
    <property type="entry name" value="PPM-type_phosphatase-like_dom"/>
</dbReference>
<keyword evidence="9" id="KW-1185">Reference proteome</keyword>
<dbReference type="OrthoDB" id="420076at2759"/>
<comment type="catalytic activity">
    <reaction evidence="4">
        <text>O-phospho-L-seryl-[protein] + H2O = L-seryl-[protein] + phosphate</text>
        <dbReference type="Rhea" id="RHEA:20629"/>
        <dbReference type="Rhea" id="RHEA-COMP:9863"/>
        <dbReference type="Rhea" id="RHEA-COMP:11604"/>
        <dbReference type="ChEBI" id="CHEBI:15377"/>
        <dbReference type="ChEBI" id="CHEBI:29999"/>
        <dbReference type="ChEBI" id="CHEBI:43474"/>
        <dbReference type="ChEBI" id="CHEBI:83421"/>
        <dbReference type="EC" id="3.1.3.16"/>
    </reaction>
</comment>
<comment type="catalytic activity">
    <reaction evidence="5">
        <text>O-phospho-L-threonyl-[protein] + H2O = L-threonyl-[protein] + phosphate</text>
        <dbReference type="Rhea" id="RHEA:47004"/>
        <dbReference type="Rhea" id="RHEA-COMP:11060"/>
        <dbReference type="Rhea" id="RHEA-COMP:11605"/>
        <dbReference type="ChEBI" id="CHEBI:15377"/>
        <dbReference type="ChEBI" id="CHEBI:30013"/>
        <dbReference type="ChEBI" id="CHEBI:43474"/>
        <dbReference type="ChEBI" id="CHEBI:61977"/>
        <dbReference type="EC" id="3.1.3.16"/>
    </reaction>
</comment>
<dbReference type="PROSITE" id="PS51746">
    <property type="entry name" value="PPM_2"/>
    <property type="match status" value="1"/>
</dbReference>
<keyword evidence="3" id="KW-0904">Protein phosphatase</keyword>
<evidence type="ECO:0000256" key="3">
    <source>
        <dbReference type="ARBA" id="ARBA00022912"/>
    </source>
</evidence>
<dbReference type="SUPFAM" id="SSF81606">
    <property type="entry name" value="PP2C-like"/>
    <property type="match status" value="1"/>
</dbReference>
<organism evidence="8 9">
    <name type="scientific">Miscanthus lutarioriparius</name>
    <dbReference type="NCBI Taxonomy" id="422564"/>
    <lineage>
        <taxon>Eukaryota</taxon>
        <taxon>Viridiplantae</taxon>
        <taxon>Streptophyta</taxon>
        <taxon>Embryophyta</taxon>
        <taxon>Tracheophyta</taxon>
        <taxon>Spermatophyta</taxon>
        <taxon>Magnoliopsida</taxon>
        <taxon>Liliopsida</taxon>
        <taxon>Poales</taxon>
        <taxon>Poaceae</taxon>
        <taxon>PACMAD clade</taxon>
        <taxon>Panicoideae</taxon>
        <taxon>Andropogonodae</taxon>
        <taxon>Andropogoneae</taxon>
        <taxon>Saccharinae</taxon>
        <taxon>Miscanthus</taxon>
    </lineage>
</organism>
<evidence type="ECO:0000256" key="5">
    <source>
        <dbReference type="ARBA" id="ARBA00048336"/>
    </source>
</evidence>
<dbReference type="GO" id="GO:0004722">
    <property type="term" value="F:protein serine/threonine phosphatase activity"/>
    <property type="evidence" value="ECO:0007669"/>
    <property type="project" value="UniProtKB-EC"/>
</dbReference>
<evidence type="ECO:0000313" key="8">
    <source>
        <dbReference type="EMBL" id="CAD6233257.1"/>
    </source>
</evidence>
<feature type="domain" description="PPM-type phosphatase" evidence="7">
    <location>
        <begin position="120"/>
        <end position="353"/>
    </location>
</feature>
<feature type="compositionally biased region" description="Basic and acidic residues" evidence="6">
    <location>
        <begin position="13"/>
        <end position="23"/>
    </location>
</feature>
<dbReference type="Proteomes" id="UP000604825">
    <property type="component" value="Unassembled WGS sequence"/>
</dbReference>
<reference evidence="8" key="1">
    <citation type="submission" date="2020-10" db="EMBL/GenBank/DDBJ databases">
        <authorList>
            <person name="Han B."/>
            <person name="Lu T."/>
            <person name="Zhao Q."/>
            <person name="Huang X."/>
            <person name="Zhao Y."/>
        </authorList>
    </citation>
    <scope>NUCLEOTIDE SEQUENCE</scope>
</reference>
<evidence type="ECO:0000256" key="6">
    <source>
        <dbReference type="SAM" id="MobiDB-lite"/>
    </source>
</evidence>
<feature type="region of interest" description="Disordered" evidence="6">
    <location>
        <begin position="365"/>
        <end position="419"/>
    </location>
</feature>